<accession>A0ABW6S6X1</accession>
<evidence type="ECO:0000313" key="2">
    <source>
        <dbReference type="Proteomes" id="UP001601992"/>
    </source>
</evidence>
<protein>
    <submittedName>
        <fullName evidence="1">Uncharacterized protein</fullName>
    </submittedName>
</protein>
<proteinExistence type="predicted"/>
<keyword evidence="2" id="KW-1185">Reference proteome</keyword>
<name>A0ABW6S6X1_9NOCA</name>
<organism evidence="1 2">
    <name type="scientific">Nocardia jiangxiensis</name>
    <dbReference type="NCBI Taxonomy" id="282685"/>
    <lineage>
        <taxon>Bacteria</taxon>
        <taxon>Bacillati</taxon>
        <taxon>Actinomycetota</taxon>
        <taxon>Actinomycetes</taxon>
        <taxon>Mycobacteriales</taxon>
        <taxon>Nocardiaceae</taxon>
        <taxon>Nocardia</taxon>
    </lineage>
</organism>
<dbReference type="EMBL" id="JBIAQY010000010">
    <property type="protein sequence ID" value="MFF3571484.1"/>
    <property type="molecule type" value="Genomic_DNA"/>
</dbReference>
<evidence type="ECO:0000313" key="1">
    <source>
        <dbReference type="EMBL" id="MFF3571484.1"/>
    </source>
</evidence>
<reference evidence="1 2" key="1">
    <citation type="submission" date="2024-10" db="EMBL/GenBank/DDBJ databases">
        <title>The Natural Products Discovery Center: Release of the First 8490 Sequenced Strains for Exploring Actinobacteria Biosynthetic Diversity.</title>
        <authorList>
            <person name="Kalkreuter E."/>
            <person name="Kautsar S.A."/>
            <person name="Yang D."/>
            <person name="Bader C.D."/>
            <person name="Teijaro C.N."/>
            <person name="Fluegel L."/>
            <person name="Davis C.M."/>
            <person name="Simpson J.R."/>
            <person name="Lauterbach L."/>
            <person name="Steele A.D."/>
            <person name="Gui C."/>
            <person name="Meng S."/>
            <person name="Li G."/>
            <person name="Viehrig K."/>
            <person name="Ye F."/>
            <person name="Su P."/>
            <person name="Kiefer A.F."/>
            <person name="Nichols A."/>
            <person name="Cepeda A.J."/>
            <person name="Yan W."/>
            <person name="Fan B."/>
            <person name="Jiang Y."/>
            <person name="Adhikari A."/>
            <person name="Zheng C.-J."/>
            <person name="Schuster L."/>
            <person name="Cowan T.M."/>
            <person name="Smanski M.J."/>
            <person name="Chevrette M.G."/>
            <person name="De Carvalho L.P.S."/>
            <person name="Shen B."/>
        </authorList>
    </citation>
    <scope>NUCLEOTIDE SEQUENCE [LARGE SCALE GENOMIC DNA]</scope>
    <source>
        <strain evidence="1 2">NPDC002593</strain>
    </source>
</reference>
<sequence>MLVELIPNARVDALLTAVFVPFGQDMAGLTGRYSAKEWAAIADWVERVTEILRSNTRRIGEPGFADTIES</sequence>
<gene>
    <name evidence="1" type="ORF">ACFYXQ_27260</name>
</gene>
<comment type="caution">
    <text evidence="1">The sequence shown here is derived from an EMBL/GenBank/DDBJ whole genome shotgun (WGS) entry which is preliminary data.</text>
</comment>
<dbReference type="Proteomes" id="UP001601992">
    <property type="component" value="Unassembled WGS sequence"/>
</dbReference>
<dbReference type="RefSeq" id="WP_040826443.1">
    <property type="nucleotide sequence ID" value="NZ_JBIAQY010000010.1"/>
</dbReference>